<evidence type="ECO:0000313" key="2">
    <source>
        <dbReference type="Proteomes" id="UP000061018"/>
    </source>
</evidence>
<evidence type="ECO:0000313" key="1">
    <source>
        <dbReference type="EMBL" id="AKZ57389.1"/>
    </source>
</evidence>
<sequence length="53" mass="5925">MGNSFLGRVRYGSNSKRRNSLLDSMATTVPPPVRVLPRFLAIQASHSCEEFTE</sequence>
<accession>A0A0K2AWJ3</accession>
<organism evidence="1 2">
    <name type="scientific">Streptomyces ambofaciens (strain ATCC 23877 / 3486 / DSM 40053 / JCM 4204 / NBRC 12836 / NRRL B-2516)</name>
    <dbReference type="NCBI Taxonomy" id="278992"/>
    <lineage>
        <taxon>Bacteria</taxon>
        <taxon>Bacillati</taxon>
        <taxon>Actinomycetota</taxon>
        <taxon>Actinomycetes</taxon>
        <taxon>Kitasatosporales</taxon>
        <taxon>Streptomycetaceae</taxon>
        <taxon>Streptomyces</taxon>
    </lineage>
</organism>
<dbReference type="AlphaFoldDB" id="A0A0K2AWJ3"/>
<dbReference type="KEGG" id="samb:SAM23877_4344"/>
<dbReference type="EMBL" id="CP012382">
    <property type="protein sequence ID" value="AKZ57389.1"/>
    <property type="molecule type" value="Genomic_DNA"/>
</dbReference>
<proteinExistence type="predicted"/>
<name>A0A0K2AWJ3_STRA7</name>
<protein>
    <submittedName>
        <fullName evidence="1">Uncharacterized protein</fullName>
    </submittedName>
</protein>
<reference evidence="2" key="1">
    <citation type="journal article" date="2015" name="J. Biotechnol.">
        <title>Complete genome sequence of Streptomyces ambofaciens ATCC 23877, the spiramycin producer.</title>
        <authorList>
            <person name="Thibessard A."/>
            <person name="Haas D."/>
            <person name="Gerbaud C."/>
            <person name="Aigle B."/>
            <person name="Lautru S."/>
            <person name="Pernodet J.L."/>
            <person name="Leblond P."/>
        </authorList>
    </citation>
    <scope>NUCLEOTIDE SEQUENCE [LARGE SCALE GENOMIC DNA]</scope>
    <source>
        <strain evidence="2">ATCC 23877 / 3486 / DSM 40053 / JCM 4204 / NBRC 12836 / NRRL B-2516</strain>
    </source>
</reference>
<dbReference type="Proteomes" id="UP000061018">
    <property type="component" value="Chromosome"/>
</dbReference>
<gene>
    <name evidence="1" type="ORF">SAM23877_4344</name>
</gene>